<organism evidence="1 2">
    <name type="scientific">Gigaspora margarita</name>
    <dbReference type="NCBI Taxonomy" id="4874"/>
    <lineage>
        <taxon>Eukaryota</taxon>
        <taxon>Fungi</taxon>
        <taxon>Fungi incertae sedis</taxon>
        <taxon>Mucoromycota</taxon>
        <taxon>Glomeromycotina</taxon>
        <taxon>Glomeromycetes</taxon>
        <taxon>Diversisporales</taxon>
        <taxon>Gigasporaceae</taxon>
        <taxon>Gigaspora</taxon>
    </lineage>
</organism>
<name>A0A8H4A3S2_GIGMA</name>
<keyword evidence="2" id="KW-1185">Reference proteome</keyword>
<dbReference type="AlphaFoldDB" id="A0A8H4A3S2"/>
<evidence type="ECO:0000313" key="2">
    <source>
        <dbReference type="Proteomes" id="UP000439903"/>
    </source>
</evidence>
<gene>
    <name evidence="1" type="ORF">F8M41_006483</name>
</gene>
<protein>
    <submittedName>
        <fullName evidence="1">Rho family GTPase Rho1</fullName>
    </submittedName>
</protein>
<dbReference type="OrthoDB" id="2445072at2759"/>
<accession>A0A8H4A3S2</accession>
<reference evidence="1 2" key="1">
    <citation type="journal article" date="2019" name="Environ. Microbiol.">
        <title>At the nexus of three kingdoms: the genome of the mycorrhizal fungus Gigaspora margarita provides insights into plant, endobacterial and fungal interactions.</title>
        <authorList>
            <person name="Venice F."/>
            <person name="Ghignone S."/>
            <person name="Salvioli di Fossalunga A."/>
            <person name="Amselem J."/>
            <person name="Novero M."/>
            <person name="Xianan X."/>
            <person name="Sedzielewska Toro K."/>
            <person name="Morin E."/>
            <person name="Lipzen A."/>
            <person name="Grigoriev I.V."/>
            <person name="Henrissat B."/>
            <person name="Martin F.M."/>
            <person name="Bonfante P."/>
        </authorList>
    </citation>
    <scope>NUCLEOTIDE SEQUENCE [LARGE SCALE GENOMIC DNA]</scope>
    <source>
        <strain evidence="1 2">BEG34</strain>
    </source>
</reference>
<dbReference type="Proteomes" id="UP000439903">
    <property type="component" value="Unassembled WGS sequence"/>
</dbReference>
<comment type="caution">
    <text evidence="1">The sequence shown here is derived from an EMBL/GenBank/DDBJ whole genome shotgun (WGS) entry which is preliminary data.</text>
</comment>
<sequence length="95" mass="10720">MDPDPQKRPTASVITDKLNKWYDSICILSTVQDIEVGTIKQQFIEADKMINELPTVGQKHSDQIYTSKLINTREITENLSKIVIGSESLDCVEIP</sequence>
<proteinExistence type="predicted"/>
<dbReference type="EMBL" id="WTPW01001636">
    <property type="protein sequence ID" value="KAF0424591.1"/>
    <property type="molecule type" value="Genomic_DNA"/>
</dbReference>
<evidence type="ECO:0000313" key="1">
    <source>
        <dbReference type="EMBL" id="KAF0424591.1"/>
    </source>
</evidence>